<proteinExistence type="predicted"/>
<comment type="caution">
    <text evidence="2">The sequence shown here is derived from an EMBL/GenBank/DDBJ whole genome shotgun (WGS) entry which is preliminary data.</text>
</comment>
<dbReference type="EMBL" id="LXQA010337147">
    <property type="protein sequence ID" value="MCI44913.1"/>
    <property type="molecule type" value="Genomic_DNA"/>
</dbReference>
<feature type="non-terminal residue" evidence="2">
    <location>
        <position position="1"/>
    </location>
</feature>
<reference evidence="2 3" key="1">
    <citation type="journal article" date="2018" name="Front. Plant Sci.">
        <title>Red Clover (Trifolium pratense) and Zigzag Clover (T. medium) - A Picture of Genomic Similarities and Differences.</title>
        <authorList>
            <person name="Dluhosova J."/>
            <person name="Istvanek J."/>
            <person name="Nedelnik J."/>
            <person name="Repkova J."/>
        </authorList>
    </citation>
    <scope>NUCLEOTIDE SEQUENCE [LARGE SCALE GENOMIC DNA]</scope>
    <source>
        <strain evidence="3">cv. 10/8</strain>
        <tissue evidence="2">Leaf</tissue>
    </source>
</reference>
<organism evidence="2 3">
    <name type="scientific">Trifolium medium</name>
    <dbReference type="NCBI Taxonomy" id="97028"/>
    <lineage>
        <taxon>Eukaryota</taxon>
        <taxon>Viridiplantae</taxon>
        <taxon>Streptophyta</taxon>
        <taxon>Embryophyta</taxon>
        <taxon>Tracheophyta</taxon>
        <taxon>Spermatophyta</taxon>
        <taxon>Magnoliopsida</taxon>
        <taxon>eudicotyledons</taxon>
        <taxon>Gunneridae</taxon>
        <taxon>Pentapetalae</taxon>
        <taxon>rosids</taxon>
        <taxon>fabids</taxon>
        <taxon>Fabales</taxon>
        <taxon>Fabaceae</taxon>
        <taxon>Papilionoideae</taxon>
        <taxon>50 kb inversion clade</taxon>
        <taxon>NPAAA clade</taxon>
        <taxon>Hologalegina</taxon>
        <taxon>IRL clade</taxon>
        <taxon>Trifolieae</taxon>
        <taxon>Trifolium</taxon>
    </lineage>
</organism>
<evidence type="ECO:0000313" key="3">
    <source>
        <dbReference type="Proteomes" id="UP000265520"/>
    </source>
</evidence>
<sequence length="47" mass="5021">SDDDFLNPYDADSEGSDGGDVAAVSSSKKRTSERTSERTSKKAKIDP</sequence>
<protein>
    <submittedName>
        <fullName evidence="2">Uncharacterized protein</fullName>
    </submittedName>
</protein>
<dbReference type="AlphaFoldDB" id="A0A392S7L2"/>
<feature type="compositionally biased region" description="Basic and acidic residues" evidence="1">
    <location>
        <begin position="30"/>
        <end position="47"/>
    </location>
</feature>
<evidence type="ECO:0000256" key="1">
    <source>
        <dbReference type="SAM" id="MobiDB-lite"/>
    </source>
</evidence>
<dbReference type="Proteomes" id="UP000265520">
    <property type="component" value="Unassembled WGS sequence"/>
</dbReference>
<feature type="region of interest" description="Disordered" evidence="1">
    <location>
        <begin position="1"/>
        <end position="47"/>
    </location>
</feature>
<name>A0A392S7L2_9FABA</name>
<evidence type="ECO:0000313" key="2">
    <source>
        <dbReference type="EMBL" id="MCI44913.1"/>
    </source>
</evidence>
<feature type="compositionally biased region" description="Acidic residues" evidence="1">
    <location>
        <begin position="1"/>
        <end position="17"/>
    </location>
</feature>
<accession>A0A392S7L2</accession>
<keyword evidence="3" id="KW-1185">Reference proteome</keyword>